<dbReference type="Proteomes" id="UP000295444">
    <property type="component" value="Unassembled WGS sequence"/>
</dbReference>
<dbReference type="SUPFAM" id="SSF48452">
    <property type="entry name" value="TPR-like"/>
    <property type="match status" value="2"/>
</dbReference>
<dbReference type="Pfam" id="PF13432">
    <property type="entry name" value="TPR_16"/>
    <property type="match status" value="3"/>
</dbReference>
<gene>
    <name evidence="2" type="ORF">EV186_1011914</name>
</gene>
<dbReference type="RefSeq" id="WP_133848600.1">
    <property type="nucleotide sequence ID" value="NZ_SNXZ01000001.1"/>
</dbReference>
<organism evidence="2 3">
    <name type="scientific">Labedaea rhizosphaerae</name>
    <dbReference type="NCBI Taxonomy" id="598644"/>
    <lineage>
        <taxon>Bacteria</taxon>
        <taxon>Bacillati</taxon>
        <taxon>Actinomycetota</taxon>
        <taxon>Actinomycetes</taxon>
        <taxon>Pseudonocardiales</taxon>
        <taxon>Pseudonocardiaceae</taxon>
        <taxon>Labedaea</taxon>
    </lineage>
</organism>
<dbReference type="Gene3D" id="1.25.40.10">
    <property type="entry name" value="Tetratricopeptide repeat domain"/>
    <property type="match status" value="2"/>
</dbReference>
<proteinExistence type="predicted"/>
<keyword evidence="1" id="KW-0802">TPR repeat</keyword>
<accession>A0A4R6SN41</accession>
<dbReference type="EMBL" id="SNXZ01000001">
    <property type="protein sequence ID" value="TDQ05936.1"/>
    <property type="molecule type" value="Genomic_DNA"/>
</dbReference>
<dbReference type="OrthoDB" id="4201407at2"/>
<comment type="caution">
    <text evidence="2">The sequence shown here is derived from an EMBL/GenBank/DDBJ whole genome shotgun (WGS) entry which is preliminary data.</text>
</comment>
<dbReference type="SMART" id="SM00028">
    <property type="entry name" value="TPR"/>
    <property type="match status" value="5"/>
</dbReference>
<dbReference type="PANTHER" id="PTHR12558">
    <property type="entry name" value="CELL DIVISION CYCLE 16,23,27"/>
    <property type="match status" value="1"/>
</dbReference>
<dbReference type="InterPro" id="IPR019734">
    <property type="entry name" value="TPR_rpt"/>
</dbReference>
<evidence type="ECO:0000313" key="3">
    <source>
        <dbReference type="Proteomes" id="UP000295444"/>
    </source>
</evidence>
<dbReference type="PROSITE" id="PS50293">
    <property type="entry name" value="TPR_REGION"/>
    <property type="match status" value="1"/>
</dbReference>
<keyword evidence="3" id="KW-1185">Reference proteome</keyword>
<evidence type="ECO:0000256" key="1">
    <source>
        <dbReference type="PROSITE-ProRule" id="PRU00339"/>
    </source>
</evidence>
<protein>
    <submittedName>
        <fullName evidence="2">Tetratricopeptide repeat protein</fullName>
    </submittedName>
</protein>
<dbReference type="PANTHER" id="PTHR12558:SF13">
    <property type="entry name" value="CELL DIVISION CYCLE PROTEIN 27 HOMOLOG"/>
    <property type="match status" value="1"/>
</dbReference>
<dbReference type="InterPro" id="IPR011990">
    <property type="entry name" value="TPR-like_helical_dom_sf"/>
</dbReference>
<evidence type="ECO:0000313" key="2">
    <source>
        <dbReference type="EMBL" id="TDQ05936.1"/>
    </source>
</evidence>
<name>A0A4R6SN41_LABRH</name>
<feature type="repeat" description="TPR" evidence="1">
    <location>
        <begin position="346"/>
        <end position="379"/>
    </location>
</feature>
<feature type="repeat" description="TPR" evidence="1">
    <location>
        <begin position="172"/>
        <end position="205"/>
    </location>
</feature>
<dbReference type="AlphaFoldDB" id="A0A4R6SN41"/>
<sequence>MNDDEFAKAGALYDLGRYDEAEERLRALLAVTPDDVGTLDVLALILLHGNRWSELAAIGAELMRVAPEYARGPMFRAIATANLGQVGPAVEFGRLAARLAPDDPIVIGQFAELLVAAELHEEAAAAIGRALELAPGQASLHRMHARALRAAHRLDDARAAAQEAVALDPMHPDSHLVLGDVLARQGKLADAEQEFVAALRQDPSAENLEAVVRTLADTGIPAQLEPLLARIAAAMGLSMPDDVAELRADVARVMRDAERYEEAFALASSVLRGGYHDLRAYSAALTSAWHLEKYEEGLALALDARARFPGTPPLLWLHSLFLLALSRLEECVAVARAYVALAPDAADGYTVLGRALLDLGRRDDALEAITEGLRLDPDDEQLREYLTEAKG</sequence>
<reference evidence="2 3" key="1">
    <citation type="submission" date="2019-03" db="EMBL/GenBank/DDBJ databases">
        <title>Genomic Encyclopedia of Type Strains, Phase IV (KMG-IV): sequencing the most valuable type-strain genomes for metagenomic binning, comparative biology and taxonomic classification.</title>
        <authorList>
            <person name="Goeker M."/>
        </authorList>
    </citation>
    <scope>NUCLEOTIDE SEQUENCE [LARGE SCALE GENOMIC DNA]</scope>
    <source>
        <strain evidence="2 3">DSM 45361</strain>
    </source>
</reference>
<dbReference type="PROSITE" id="PS50005">
    <property type="entry name" value="TPR"/>
    <property type="match status" value="2"/>
</dbReference>